<dbReference type="InterPro" id="IPR014746">
    <property type="entry name" value="Gln_synth/guanido_kin_cat_dom"/>
</dbReference>
<dbReference type="SUPFAM" id="SSF55931">
    <property type="entry name" value="Glutamine synthetase/guanido kinase"/>
    <property type="match status" value="1"/>
</dbReference>
<reference evidence="11" key="2">
    <citation type="submission" date="2020-09" db="EMBL/GenBank/DDBJ databases">
        <authorList>
            <person name="Sun Q."/>
            <person name="Kim S."/>
        </authorList>
    </citation>
    <scope>NUCLEOTIDE SEQUENCE</scope>
    <source>
        <strain evidence="11">KCTC 22164</strain>
    </source>
</reference>
<reference evidence="11" key="1">
    <citation type="journal article" date="2014" name="Int. J. Syst. Evol. Microbiol.">
        <title>Complete genome sequence of Corynebacterium casei LMG S-19264T (=DSM 44701T), isolated from a smear-ripened cheese.</title>
        <authorList>
            <consortium name="US DOE Joint Genome Institute (JGI-PGF)"/>
            <person name="Walter F."/>
            <person name="Albersmeier A."/>
            <person name="Kalinowski J."/>
            <person name="Ruckert C."/>
        </authorList>
    </citation>
    <scope>NUCLEOTIDE SEQUENCE</scope>
    <source>
        <strain evidence="11">KCTC 22164</strain>
    </source>
</reference>
<dbReference type="NCBIfam" id="TIGR01434">
    <property type="entry name" value="glu_cys_ligase"/>
    <property type="match status" value="1"/>
</dbReference>
<dbReference type="GO" id="GO:0004357">
    <property type="term" value="F:glutamate-cysteine ligase activity"/>
    <property type="evidence" value="ECO:0007669"/>
    <property type="project" value="UniProtKB-UniRule"/>
</dbReference>
<comment type="pathway">
    <text evidence="1 8 9">Sulfur metabolism; glutathione biosynthesis; glutathione from L-cysteine and L-glutamate: step 1/2.</text>
</comment>
<dbReference type="Pfam" id="PF04262">
    <property type="entry name" value="Glu_cys_ligase"/>
    <property type="match status" value="1"/>
</dbReference>
<comment type="caution">
    <text evidence="11">The sequence shown here is derived from an EMBL/GenBank/DDBJ whole genome shotgun (WGS) entry which is preliminary data.</text>
</comment>
<accession>A0A918MV53</accession>
<evidence type="ECO:0000256" key="4">
    <source>
        <dbReference type="ARBA" id="ARBA00022684"/>
    </source>
</evidence>
<keyword evidence="4 8" id="KW-0317">Glutathione biosynthesis</keyword>
<name>A0A918MV53_9ALTE</name>
<evidence type="ECO:0000256" key="6">
    <source>
        <dbReference type="ARBA" id="ARBA00022840"/>
    </source>
</evidence>
<dbReference type="AlphaFoldDB" id="A0A918MV53"/>
<dbReference type="Proteomes" id="UP000631300">
    <property type="component" value="Unassembled WGS sequence"/>
</dbReference>
<evidence type="ECO:0000256" key="7">
    <source>
        <dbReference type="ARBA" id="ARBA00048819"/>
    </source>
</evidence>
<dbReference type="InterPro" id="IPR006334">
    <property type="entry name" value="Glut_cys_ligase"/>
</dbReference>
<keyword evidence="3 8" id="KW-0436">Ligase</keyword>
<dbReference type="GO" id="GO:0005829">
    <property type="term" value="C:cytosol"/>
    <property type="evidence" value="ECO:0007669"/>
    <property type="project" value="TreeGrafter"/>
</dbReference>
<evidence type="ECO:0000256" key="5">
    <source>
        <dbReference type="ARBA" id="ARBA00022741"/>
    </source>
</evidence>
<dbReference type="GO" id="GO:0005524">
    <property type="term" value="F:ATP binding"/>
    <property type="evidence" value="ECO:0007669"/>
    <property type="project" value="UniProtKB-KW"/>
</dbReference>
<keyword evidence="12" id="KW-1185">Reference proteome</keyword>
<dbReference type="PANTHER" id="PTHR38761">
    <property type="entry name" value="GLUTAMATE--CYSTEINE LIGASE"/>
    <property type="match status" value="1"/>
</dbReference>
<dbReference type="RefSeq" id="WP_189403277.1">
    <property type="nucleotide sequence ID" value="NZ_BMXP01000001.1"/>
</dbReference>
<protein>
    <recommendedName>
        <fullName evidence="8">Glutamate--cysteine ligase</fullName>
        <ecNumber evidence="8">6.3.2.2</ecNumber>
    </recommendedName>
    <alternativeName>
        <fullName evidence="8">Gamma-ECS</fullName>
        <shortName evidence="8">GCS</shortName>
    </alternativeName>
    <alternativeName>
        <fullName evidence="8">Gamma-glutamylcysteine synthetase</fullName>
    </alternativeName>
</protein>
<evidence type="ECO:0000259" key="10">
    <source>
        <dbReference type="Pfam" id="PF04262"/>
    </source>
</evidence>
<proteinExistence type="inferred from homology"/>
<comment type="similarity">
    <text evidence="2 8">Belongs to the glutamate--cysteine ligase type 1 family. Type 1 subfamily.</text>
</comment>
<keyword evidence="5 8" id="KW-0547">Nucleotide-binding</keyword>
<evidence type="ECO:0000313" key="12">
    <source>
        <dbReference type="Proteomes" id="UP000631300"/>
    </source>
</evidence>
<dbReference type="HAMAP" id="MF_00578">
    <property type="entry name" value="Glu_cys_ligase"/>
    <property type="match status" value="1"/>
</dbReference>
<dbReference type="EMBL" id="BMXP01000001">
    <property type="protein sequence ID" value="GGW74207.1"/>
    <property type="molecule type" value="Genomic_DNA"/>
</dbReference>
<dbReference type="InterPro" id="IPR007370">
    <property type="entry name" value="Glu_cys_ligase"/>
</dbReference>
<dbReference type="Gene3D" id="3.30.590.20">
    <property type="match status" value="1"/>
</dbReference>
<comment type="catalytic activity">
    <reaction evidence="7 8 9">
        <text>L-cysteine + L-glutamate + ATP = gamma-L-glutamyl-L-cysteine + ADP + phosphate + H(+)</text>
        <dbReference type="Rhea" id="RHEA:13285"/>
        <dbReference type="ChEBI" id="CHEBI:15378"/>
        <dbReference type="ChEBI" id="CHEBI:29985"/>
        <dbReference type="ChEBI" id="CHEBI:30616"/>
        <dbReference type="ChEBI" id="CHEBI:35235"/>
        <dbReference type="ChEBI" id="CHEBI:43474"/>
        <dbReference type="ChEBI" id="CHEBI:58173"/>
        <dbReference type="ChEBI" id="CHEBI:456216"/>
        <dbReference type="EC" id="6.3.2.2"/>
    </reaction>
</comment>
<dbReference type="PANTHER" id="PTHR38761:SF1">
    <property type="entry name" value="GLUTAMATE--CYSTEINE LIGASE"/>
    <property type="match status" value="1"/>
</dbReference>
<evidence type="ECO:0000313" key="11">
    <source>
        <dbReference type="EMBL" id="GGW74207.1"/>
    </source>
</evidence>
<evidence type="ECO:0000256" key="9">
    <source>
        <dbReference type="RuleBase" id="RU004391"/>
    </source>
</evidence>
<dbReference type="EC" id="6.3.2.2" evidence="8"/>
<feature type="domain" description="Glutamate--cysteine ligase" evidence="10">
    <location>
        <begin position="14"/>
        <end position="384"/>
    </location>
</feature>
<keyword evidence="6 8" id="KW-0067">ATP-binding</keyword>
<evidence type="ECO:0000256" key="1">
    <source>
        <dbReference type="ARBA" id="ARBA00005006"/>
    </source>
</evidence>
<evidence type="ECO:0000256" key="3">
    <source>
        <dbReference type="ARBA" id="ARBA00022598"/>
    </source>
</evidence>
<evidence type="ECO:0000256" key="2">
    <source>
        <dbReference type="ARBA" id="ARBA00008772"/>
    </source>
</evidence>
<dbReference type="GO" id="GO:0006750">
    <property type="term" value="P:glutathione biosynthetic process"/>
    <property type="evidence" value="ECO:0007669"/>
    <property type="project" value="UniProtKB-UniRule"/>
</dbReference>
<gene>
    <name evidence="8 11" type="primary">gshA</name>
    <name evidence="11" type="ORF">GCM10007391_02540</name>
</gene>
<dbReference type="GO" id="GO:0046872">
    <property type="term" value="F:metal ion binding"/>
    <property type="evidence" value="ECO:0007669"/>
    <property type="project" value="TreeGrafter"/>
</dbReference>
<sequence length="533" mass="60586">MTANQKSFEERVSALKSSGFNATLTGIKRGIEREALRINTDGTLAATPHPKALGSALTHDSITTDFSESLLEFITPPETRTTTTMEQLYDIHKYVHDNIGDEWLWPMSMPCFIDDENDIPLAYFGESNVGKMKRIYRSGLKNRYGSMMQAISGVHYNFSLPEAFWQQWAQMHGKPYSPEQVSADYFALIRNYRRLCWLIPYLYGASPSLCGSFLKNKTHNMDFSVTGKGTYYLPYATSLRMSDLGYTSSEQSSLKICYNTLDNYVRLLRGAMQTPSDRFSQFAAGEGGHYQQLSKNVLQIENELYSPIRPKQPTESMEKPTDALVKRGVSYIEVRALDVDPYSPIGVSETQSHFLDVFLLSCLLMPSKELDETQIAEANDNMRTMVLEGRKPDVTLQRDGQHVAFRDWTATLFEQFRQVASVLDEAHGDQHYQDAVSSEWQKVNDPEMTPSGKILQTLLSENKDNGTLGMELAAEYRDVFDRWHYKHQDAAVFAQAAQTSLDAQKALDAEEQEDFDKFIKDYFTKPPAKKMPD</sequence>
<organism evidence="11 12">
    <name type="scientific">Alteromonas halophila</name>
    <dbReference type="NCBI Taxonomy" id="516698"/>
    <lineage>
        <taxon>Bacteria</taxon>
        <taxon>Pseudomonadati</taxon>
        <taxon>Pseudomonadota</taxon>
        <taxon>Gammaproteobacteria</taxon>
        <taxon>Alteromonadales</taxon>
        <taxon>Alteromonadaceae</taxon>
        <taxon>Alteromonas/Salinimonas group</taxon>
        <taxon>Alteromonas</taxon>
    </lineage>
</organism>
<evidence type="ECO:0000256" key="8">
    <source>
        <dbReference type="HAMAP-Rule" id="MF_00578"/>
    </source>
</evidence>